<dbReference type="RefSeq" id="WP_414179845.1">
    <property type="nucleotide sequence ID" value="NZ_JBLHAB010000033.1"/>
</dbReference>
<dbReference type="InterPro" id="IPR014592">
    <property type="entry name" value="P-loop_UCP034888"/>
</dbReference>
<dbReference type="Pfam" id="PF12476">
    <property type="entry name" value="DUF3696"/>
    <property type="match status" value="1"/>
</dbReference>
<dbReference type="AlphaFoldDB" id="A0A7J5JKB4"/>
<dbReference type="SUPFAM" id="SSF52540">
    <property type="entry name" value="P-loop containing nucleoside triphosphate hydrolases"/>
    <property type="match status" value="1"/>
</dbReference>
<comment type="caution">
    <text evidence="3">The sequence shown here is derived from an EMBL/GenBank/DDBJ whole genome shotgun (WGS) entry which is preliminary data.</text>
</comment>
<evidence type="ECO:0000313" key="3">
    <source>
        <dbReference type="EMBL" id="KAB4451782.1"/>
    </source>
</evidence>
<feature type="domain" description="Endonuclease GajA/Old nuclease/RecF-like AAA" evidence="2">
    <location>
        <begin position="1"/>
        <end position="348"/>
    </location>
</feature>
<dbReference type="InterPro" id="IPR041685">
    <property type="entry name" value="AAA_GajA/Old/RecF-like"/>
</dbReference>
<proteinExistence type="predicted"/>
<evidence type="ECO:0000259" key="1">
    <source>
        <dbReference type="Pfam" id="PF12476"/>
    </source>
</evidence>
<dbReference type="EMBL" id="WCRW01000019">
    <property type="protein sequence ID" value="KAB4451782.1"/>
    <property type="molecule type" value="Genomic_DNA"/>
</dbReference>
<evidence type="ECO:0000259" key="2">
    <source>
        <dbReference type="Pfam" id="PF13175"/>
    </source>
</evidence>
<dbReference type="Gene3D" id="3.40.50.300">
    <property type="entry name" value="P-loop containing nucleotide triphosphate hydrolases"/>
    <property type="match status" value="1"/>
</dbReference>
<dbReference type="PANTHER" id="PTHR43581:SF2">
    <property type="entry name" value="EXCINUCLEASE ATPASE SUBUNIT"/>
    <property type="match status" value="1"/>
</dbReference>
<dbReference type="PIRSF" id="PIRSF034888">
    <property type="entry name" value="P-loop_UCP034888"/>
    <property type="match status" value="1"/>
</dbReference>
<feature type="domain" description="DUF3696" evidence="1">
    <location>
        <begin position="361"/>
        <end position="407"/>
    </location>
</feature>
<protein>
    <submittedName>
        <fullName evidence="3">DUF3696 domain-containing protein</fullName>
    </submittedName>
</protein>
<dbReference type="InterPro" id="IPR022532">
    <property type="entry name" value="DUF3696"/>
</dbReference>
<accession>A0A7J5JKB4</accession>
<dbReference type="Proteomes" id="UP000436825">
    <property type="component" value="Unassembled WGS sequence"/>
</dbReference>
<dbReference type="PANTHER" id="PTHR43581">
    <property type="entry name" value="ATP/GTP PHOSPHATASE"/>
    <property type="match status" value="1"/>
</dbReference>
<evidence type="ECO:0000313" key="4">
    <source>
        <dbReference type="Proteomes" id="UP000436825"/>
    </source>
</evidence>
<name>A0A7J5JKB4_BACT4</name>
<sequence length="411" mass="47024">MIEKIIIDNFKLYKQNINIPLNKLNLFTGINGKGKSSVLQVLLLMSQSVQMNRMTNKIFLNGGSVKLGSFDDIKNKETLFSEYIHFGFKLANSEVNYYLHNDNSDASELFIEKIHVKVNNNNYELNRTDDWYTIDQISNSQYLLFDLFPNETVKQYINEIPIIISDNLLTRIHYVSADRIGPRNYYENKSLGHFVNVGALGENTVNVLYKKGNEIINNHILQAYSLMFHENLEELSKTVEDNVNYWMDKIFQGAKVRVEAIKGEDLLKLRINSDGKSNYYKPTNVGYGFSYSLPIIVAGLIAKPGEVLIIENPEAHLHPCAQSIISKFLSIVASSGVQVIIESHSEHILNGIRVAVKDKYITQDTTNVLYFGNQENTYFQQINMDEEGGIDNWPRFFFDQATNDLNYLLGI</sequence>
<dbReference type="Pfam" id="PF13175">
    <property type="entry name" value="AAA_15"/>
    <property type="match status" value="1"/>
</dbReference>
<reference evidence="3 4" key="1">
    <citation type="journal article" date="2019" name="Nat. Med.">
        <title>A library of human gut bacterial isolates paired with longitudinal multiomics data enables mechanistic microbiome research.</title>
        <authorList>
            <person name="Poyet M."/>
            <person name="Groussin M."/>
            <person name="Gibbons S.M."/>
            <person name="Avila-Pacheco J."/>
            <person name="Jiang X."/>
            <person name="Kearney S.M."/>
            <person name="Perrotta A.R."/>
            <person name="Berdy B."/>
            <person name="Zhao S."/>
            <person name="Lieberman T.D."/>
            <person name="Swanson P.K."/>
            <person name="Smith M."/>
            <person name="Roesemann S."/>
            <person name="Alexander J.E."/>
            <person name="Rich S.A."/>
            <person name="Livny J."/>
            <person name="Vlamakis H."/>
            <person name="Clish C."/>
            <person name="Bullock K."/>
            <person name="Deik A."/>
            <person name="Scott J."/>
            <person name="Pierce K.A."/>
            <person name="Xavier R.J."/>
            <person name="Alm E.J."/>
        </authorList>
    </citation>
    <scope>NUCLEOTIDE SEQUENCE [LARGE SCALE GENOMIC DNA]</scope>
    <source>
        <strain evidence="3 4">BIOML-A160</strain>
    </source>
</reference>
<organism evidence="3 4">
    <name type="scientific">Bacteroides thetaiotaomicron</name>
    <dbReference type="NCBI Taxonomy" id="818"/>
    <lineage>
        <taxon>Bacteria</taxon>
        <taxon>Pseudomonadati</taxon>
        <taxon>Bacteroidota</taxon>
        <taxon>Bacteroidia</taxon>
        <taxon>Bacteroidales</taxon>
        <taxon>Bacteroidaceae</taxon>
        <taxon>Bacteroides</taxon>
    </lineage>
</organism>
<dbReference type="InterPro" id="IPR051396">
    <property type="entry name" value="Bact_Antivir_Def_Nuclease"/>
</dbReference>
<gene>
    <name evidence="3" type="ORF">GAN75_21550</name>
</gene>
<dbReference type="InterPro" id="IPR027417">
    <property type="entry name" value="P-loop_NTPase"/>
</dbReference>